<gene>
    <name evidence="7" type="ORF">CcaverHIS019_0112730</name>
</gene>
<feature type="domain" description="Nucleoporin Nup120/160 beta-propeller" evidence="4">
    <location>
        <begin position="64"/>
        <end position="554"/>
    </location>
</feature>
<evidence type="ECO:0000256" key="3">
    <source>
        <dbReference type="ARBA" id="ARBA00023242"/>
    </source>
</evidence>
<dbReference type="RefSeq" id="XP_060453821.1">
    <property type="nucleotide sequence ID" value="XM_060596871.1"/>
</dbReference>
<dbReference type="GO" id="GO:0017056">
    <property type="term" value="F:structural constituent of nuclear pore"/>
    <property type="evidence" value="ECO:0007669"/>
    <property type="project" value="TreeGrafter"/>
</dbReference>
<dbReference type="GO" id="GO:0005643">
    <property type="term" value="C:nuclear pore"/>
    <property type="evidence" value="ECO:0007669"/>
    <property type="project" value="UniProtKB-ARBA"/>
</dbReference>
<dbReference type="Proteomes" id="UP001233271">
    <property type="component" value="Chromosome 1"/>
</dbReference>
<dbReference type="InterPro" id="IPR059141">
    <property type="entry name" value="Beta-prop_Nup120_160"/>
</dbReference>
<dbReference type="InterPro" id="IPR056536">
    <property type="entry name" value="TPR_NUP160_C"/>
</dbReference>
<dbReference type="GeneID" id="85492426"/>
<dbReference type="PANTHER" id="PTHR21286:SF0">
    <property type="entry name" value="NUCLEAR PORE COMPLEX PROTEIN NUP160"/>
    <property type="match status" value="1"/>
</dbReference>
<evidence type="ECO:0000313" key="7">
    <source>
        <dbReference type="EMBL" id="BEI88555.1"/>
    </source>
</evidence>
<keyword evidence="2" id="KW-0813">Transport</keyword>
<feature type="domain" description="NUP160 middle TPR" evidence="6">
    <location>
        <begin position="926"/>
        <end position="1147"/>
    </location>
</feature>
<dbReference type="Pfam" id="PF23347">
    <property type="entry name" value="TPR_Nup160_C"/>
    <property type="match status" value="1"/>
</dbReference>
<feature type="domain" description="NUP160 C-terminal TPR" evidence="5">
    <location>
        <begin position="1189"/>
        <end position="1363"/>
    </location>
</feature>
<keyword evidence="8" id="KW-1185">Reference proteome</keyword>
<evidence type="ECO:0000256" key="1">
    <source>
        <dbReference type="ARBA" id="ARBA00004123"/>
    </source>
</evidence>
<evidence type="ECO:0000259" key="4">
    <source>
        <dbReference type="Pfam" id="PF11715"/>
    </source>
</evidence>
<dbReference type="PANTHER" id="PTHR21286">
    <property type="entry name" value="NUCLEAR PORE COMPLEX PROTEIN NUP160"/>
    <property type="match status" value="1"/>
</dbReference>
<evidence type="ECO:0000256" key="2">
    <source>
        <dbReference type="ARBA" id="ARBA00022448"/>
    </source>
</evidence>
<protein>
    <recommendedName>
        <fullName evidence="9">Nuclear pore complex protein Nup160</fullName>
    </recommendedName>
</protein>
<evidence type="ECO:0000259" key="5">
    <source>
        <dbReference type="Pfam" id="PF23347"/>
    </source>
</evidence>
<reference evidence="7" key="1">
    <citation type="journal article" date="2023" name="BMC Genomics">
        <title>Chromosome-level genome assemblies of Cutaneotrichosporon spp. (Trichosporonales, Basidiomycota) reveal imbalanced evolution between nucleotide sequences and chromosome synteny.</title>
        <authorList>
            <person name="Kobayashi Y."/>
            <person name="Kayamori A."/>
            <person name="Aoki K."/>
            <person name="Shiwa Y."/>
            <person name="Matsutani M."/>
            <person name="Fujita N."/>
            <person name="Sugita T."/>
            <person name="Iwasaki W."/>
            <person name="Tanaka N."/>
            <person name="Takashima M."/>
        </authorList>
    </citation>
    <scope>NUCLEOTIDE SEQUENCE</scope>
    <source>
        <strain evidence="7">HIS019</strain>
    </source>
</reference>
<dbReference type="SUPFAM" id="SSF50998">
    <property type="entry name" value="Quinoprotein alcohol dehydrogenase-like"/>
    <property type="match status" value="1"/>
</dbReference>
<dbReference type="InterPro" id="IPR011047">
    <property type="entry name" value="Quinoprotein_ADH-like_sf"/>
</dbReference>
<dbReference type="InterPro" id="IPR021717">
    <property type="entry name" value="Nucleoporin_Nup160"/>
</dbReference>
<dbReference type="Pfam" id="PF11715">
    <property type="entry name" value="Beta-prop_Nup120_160"/>
    <property type="match status" value="1"/>
</dbReference>
<comment type="subcellular location">
    <subcellularLocation>
        <location evidence="1">Nucleus</location>
    </subcellularLocation>
</comment>
<organism evidence="7 8">
    <name type="scientific">Cutaneotrichosporon cavernicola</name>
    <dbReference type="NCBI Taxonomy" id="279322"/>
    <lineage>
        <taxon>Eukaryota</taxon>
        <taxon>Fungi</taxon>
        <taxon>Dikarya</taxon>
        <taxon>Basidiomycota</taxon>
        <taxon>Agaricomycotina</taxon>
        <taxon>Tremellomycetes</taxon>
        <taxon>Trichosporonales</taxon>
        <taxon>Trichosporonaceae</taxon>
        <taxon>Cutaneotrichosporon</taxon>
    </lineage>
</organism>
<keyword evidence="3" id="KW-0539">Nucleus</keyword>
<dbReference type="Pfam" id="PF23354">
    <property type="entry name" value="TPR_NUP160_120_M"/>
    <property type="match status" value="1"/>
</dbReference>
<dbReference type="EMBL" id="AP028212">
    <property type="protein sequence ID" value="BEI88555.1"/>
    <property type="molecule type" value="Genomic_DNA"/>
</dbReference>
<dbReference type="KEGG" id="ccac:CcaHIS019_0112730"/>
<accession>A0AA48I664</accession>
<proteinExistence type="predicted"/>
<dbReference type="InterPro" id="IPR056535">
    <property type="entry name" value="TPR_NUP160_M"/>
</dbReference>
<sequence>MSLYTPFELVHAHLAETAAVEVAVPSERTFPATQDEYNSPLHAEHALSASFDAQTGTLARSVFNGYALELRSLSPVIDAKSNSPPSVLRIVLPDPLRPLVSGCIVPDFGAGMLTVLAVTTADVIYRFTFPLASFADAGDRIKFVTKDLEWVEEVELDDETIHAAGGIASWAAVSQNTVVLGCTDGGIVKVDRLPDSTPENPNWTTSQHRGHSRLRLGFFSRGSDETITSLAEFDYEDQIPVLYSFSRDSKLRTWSSVTGQCLKTLDVRLATQDLVPANHLSSSQPSTDHSTSLIRIVPHPNPASRCSHIVVVFIATPYNPSVPGTFVFYRASNTSSGANDLVYAGERAGSPASAGSELRGFEVQPPTRTDAADGWRLWAVWDAKGKLEADSVPINDILQFSTYHAPPTKPRMVLDWQRAACYDGVERYDTSYFDTILSLDPPDPAQPNASEDISEVFAKHLLYPGRFSTLDLTTALDDYVSQLPAIYQERLRSIVYRSLNERFMAAVGCALTMKTSPQTGAPVVHEFRAELKQQWLGVWARLCELDKQGRWPVATTSLNGQLVILDREGASTPVQEDTSAVLVHLGQAPQQAAEFQSLPEGALRALYPALAPPKARRAITAAAVAGETLSNVLSNSESGDGSTSALDALLSHLDNELSVPAQVPPEELAGGLWDEFVEPYLTDETRDHVTRALAESSSVPRTLSDELDILSSWPAAACGSLKADNWSLSGFGNALLTATVSAVIAARFAMARDILLVALFHMTTSSDLAEDDESSETLIEVIARAQVTYHRYHVLSWLSQKTGAGEGEREIQKWSGRDDVLVAFGGLKMRENEDKGVDSDGYDTAYSLLHALLAHPLVQQAPRDTVACLFDMASSLLADLGLVGSEQFDVEPRAADIRLAYTVLADGHAATAGELTQLYPLSSGTAYVHGMALIEVGEIERGALFLERASAGCRDGSLQAINPEWRNKNALGAYFHHVMNVVEQRELWVPVARFGERALQSMDGGEAKDIWTRIFLAYLQLGQYEDAYATLTDAPLADKRDLLGQLISAMCESNEIGRLNSLGFIGFQKEVEERLNFKARNSDPLRTPNYYEVLYSWHISRGDYRSAGETMYAQATRFAEVSSKLNRTEIAALRARSFLAAINALSLVDKRNAWIALPSSRGAKRCRVTSYIPEDVFASSSPPTDIVTLSDMRAEYRAILAHLQLAPEVPDLLAGNVSLSPAEIVGFFTQRDRFDDAFLAAAEMRVDMTDIFIALATRCVELSRGARRGDARAAFLRAPATARLRGPPSALALRYLQIALGRHDGPDTRYRYTAAVADTFFSLNEDAARNWAMPAWLVQGELARDAPGWIGRALSFGWIGEAIEWSADALRAQAAPERKDASSDTPFNLYDRVLTACKEGEEKADARVQAAAKALRGSVERRVTATRKVADV</sequence>
<name>A0AA48I664_9TREE</name>
<evidence type="ECO:0000313" key="8">
    <source>
        <dbReference type="Proteomes" id="UP001233271"/>
    </source>
</evidence>
<evidence type="ECO:0008006" key="9">
    <source>
        <dbReference type="Google" id="ProtNLM"/>
    </source>
</evidence>
<evidence type="ECO:0000259" key="6">
    <source>
        <dbReference type="Pfam" id="PF23354"/>
    </source>
</evidence>